<dbReference type="PANTHER" id="PTHR39639">
    <property type="entry name" value="CHROMOSOME 16, WHOLE GENOME SHOTGUN SEQUENCE"/>
    <property type="match status" value="1"/>
</dbReference>
<dbReference type="Proteomes" id="UP000428330">
    <property type="component" value="Chromosome"/>
</dbReference>
<dbReference type="InterPro" id="IPR004919">
    <property type="entry name" value="GmrSD_N"/>
</dbReference>
<evidence type="ECO:0000259" key="1">
    <source>
        <dbReference type="Pfam" id="PF03235"/>
    </source>
</evidence>
<dbReference type="OrthoDB" id="9787127at2"/>
<dbReference type="KEGG" id="rom:EI983_17325"/>
<dbReference type="EMBL" id="CP034348">
    <property type="protein sequence ID" value="QGX99933.1"/>
    <property type="molecule type" value="Genomic_DNA"/>
</dbReference>
<feature type="domain" description="GmrSD restriction endonucleases N-terminal" evidence="1">
    <location>
        <begin position="50"/>
        <end position="196"/>
    </location>
</feature>
<evidence type="ECO:0000313" key="2">
    <source>
        <dbReference type="EMBL" id="QGX99933.1"/>
    </source>
</evidence>
<sequence>MTKDKTDQETDMEFDVDNEDNEQFVSFDLNIYPSDYTLKGLAEMWADGEIEAPEFQRNFVWTIKQSSLLIESFLLGLPVPQVFFYVGDDEKRLVIDGLQRVSSIAFFFEGFFGVENAQGRRQVFRLSGLDEKSPYAKKRYVDLSDEDQRKLRNTVMRVVNIKQLAPSDDDTSMYYVFERLNTGGTPLRPQEIRNCVFSGQIVNELRTLNDLPEWREVIGRPKPEKHQRDVEIILRVFSFFSSGSDYEKPMKGFLNKAMAANRTAKSKVFKEFKSAFTTVTKSLLTEIGERPFHVRGPINLAALDSVYYALLPKAKKLPSNLREKMEELYEDDDFKQCIYFNTSDTVTVEERLKIATRHLR</sequence>
<evidence type="ECO:0000313" key="3">
    <source>
        <dbReference type="Proteomes" id="UP000428330"/>
    </source>
</evidence>
<dbReference type="AlphaFoldDB" id="A0A6I6IVI6"/>
<gene>
    <name evidence="2" type="ORF">EI983_17325</name>
</gene>
<accession>A0A6I6IVI6</accession>
<dbReference type="RefSeq" id="WP_157708612.1">
    <property type="nucleotide sequence ID" value="NZ_CP034348.1"/>
</dbReference>
<keyword evidence="3" id="KW-1185">Reference proteome</keyword>
<protein>
    <submittedName>
        <fullName evidence="2">DUF262 domain-containing protein</fullName>
    </submittedName>
</protein>
<name>A0A6I6IVI6_9RHOB</name>
<organism evidence="2 3">
    <name type="scientific">Roseovarius faecimaris</name>
    <dbReference type="NCBI Taxonomy" id="2494550"/>
    <lineage>
        <taxon>Bacteria</taxon>
        <taxon>Pseudomonadati</taxon>
        <taxon>Pseudomonadota</taxon>
        <taxon>Alphaproteobacteria</taxon>
        <taxon>Rhodobacterales</taxon>
        <taxon>Roseobacteraceae</taxon>
        <taxon>Roseovarius</taxon>
    </lineage>
</organism>
<reference evidence="3" key="1">
    <citation type="submission" date="2018-12" db="EMBL/GenBank/DDBJ databases">
        <title>Complete genome sequence of Roseovarius sp. MME-070.</title>
        <authorList>
            <person name="Nam Y.-D."/>
            <person name="Kang J."/>
            <person name="Chung W.-H."/>
            <person name="Park Y.S."/>
        </authorList>
    </citation>
    <scope>NUCLEOTIDE SEQUENCE [LARGE SCALE GENOMIC DNA]</scope>
    <source>
        <strain evidence="3">MME-070</strain>
    </source>
</reference>
<dbReference type="Pfam" id="PF03235">
    <property type="entry name" value="GmrSD_N"/>
    <property type="match status" value="1"/>
</dbReference>
<dbReference type="PANTHER" id="PTHR39639:SF1">
    <property type="entry name" value="DUF262 DOMAIN-CONTAINING PROTEIN"/>
    <property type="match status" value="1"/>
</dbReference>
<proteinExistence type="predicted"/>